<name>A0ABU8F1Z7_9BACI</name>
<keyword evidence="1" id="KW-0805">Transcription regulation</keyword>
<dbReference type="Pfam" id="PF01047">
    <property type="entry name" value="MarR"/>
    <property type="match status" value="1"/>
</dbReference>
<evidence type="ECO:0000256" key="1">
    <source>
        <dbReference type="ARBA" id="ARBA00023015"/>
    </source>
</evidence>
<feature type="domain" description="HTH marR-type" evidence="4">
    <location>
        <begin position="1"/>
        <end position="138"/>
    </location>
</feature>
<protein>
    <submittedName>
        <fullName evidence="5">MarR family transcriptional regulator</fullName>
    </submittedName>
</protein>
<dbReference type="InterPro" id="IPR036390">
    <property type="entry name" value="WH_DNA-bd_sf"/>
</dbReference>
<accession>A0ABU8F1Z7</accession>
<reference evidence="5 6" key="1">
    <citation type="submission" date="2024-01" db="EMBL/GenBank/DDBJ databases">
        <title>Seven novel Bacillus-like species.</title>
        <authorList>
            <person name="Liu G."/>
        </authorList>
    </citation>
    <scope>NUCLEOTIDE SEQUENCE [LARGE SCALE GENOMIC DNA]</scope>
    <source>
        <strain evidence="5 6">FJAT-51614</strain>
    </source>
</reference>
<dbReference type="PROSITE" id="PS01117">
    <property type="entry name" value="HTH_MARR_1"/>
    <property type="match status" value="1"/>
</dbReference>
<evidence type="ECO:0000313" key="5">
    <source>
        <dbReference type="EMBL" id="MEI4769050.1"/>
    </source>
</evidence>
<comment type="caution">
    <text evidence="5">The sequence shown here is derived from an EMBL/GenBank/DDBJ whole genome shotgun (WGS) entry which is preliminary data.</text>
</comment>
<organism evidence="5 6">
    <name type="scientific">Psychrobacillus mangrovi</name>
    <dbReference type="NCBI Taxonomy" id="3117745"/>
    <lineage>
        <taxon>Bacteria</taxon>
        <taxon>Bacillati</taxon>
        <taxon>Bacillota</taxon>
        <taxon>Bacilli</taxon>
        <taxon>Bacillales</taxon>
        <taxon>Bacillaceae</taxon>
        <taxon>Psychrobacillus</taxon>
    </lineage>
</organism>
<keyword evidence="3" id="KW-0804">Transcription</keyword>
<dbReference type="SMART" id="SM00347">
    <property type="entry name" value="HTH_MARR"/>
    <property type="match status" value="1"/>
</dbReference>
<evidence type="ECO:0000313" key="6">
    <source>
        <dbReference type="Proteomes" id="UP001364890"/>
    </source>
</evidence>
<keyword evidence="6" id="KW-1185">Reference proteome</keyword>
<dbReference type="RefSeq" id="WP_336496598.1">
    <property type="nucleotide sequence ID" value="NZ_JBAWSY010000002.1"/>
</dbReference>
<sequence length="143" mass="16369">MSENLSLKSFVVLMKASKSVQDESKKDIRSYEMHTSEFTVLEALYNKGKQTVRQISDAVLINSGSITYVIDKLETKGLLERLNCKEDRRVVYIQITEAGKQFMDEIFPKHVQVIEDIFSGITDEEKVVLIDLLKRVGKTTNNH</sequence>
<dbReference type="InterPro" id="IPR036388">
    <property type="entry name" value="WH-like_DNA-bd_sf"/>
</dbReference>
<dbReference type="Proteomes" id="UP001364890">
    <property type="component" value="Unassembled WGS sequence"/>
</dbReference>
<dbReference type="SUPFAM" id="SSF46785">
    <property type="entry name" value="Winged helix' DNA-binding domain"/>
    <property type="match status" value="1"/>
</dbReference>
<gene>
    <name evidence="5" type="ORF">WAX74_05170</name>
</gene>
<dbReference type="InterPro" id="IPR023187">
    <property type="entry name" value="Tscrpt_reg_MarR-type_CS"/>
</dbReference>
<proteinExistence type="predicted"/>
<dbReference type="PANTHER" id="PTHR42756:SF1">
    <property type="entry name" value="TRANSCRIPTIONAL REPRESSOR OF EMRAB OPERON"/>
    <property type="match status" value="1"/>
</dbReference>
<keyword evidence="2" id="KW-0238">DNA-binding</keyword>
<dbReference type="PROSITE" id="PS50995">
    <property type="entry name" value="HTH_MARR_2"/>
    <property type="match status" value="1"/>
</dbReference>
<evidence type="ECO:0000256" key="2">
    <source>
        <dbReference type="ARBA" id="ARBA00023125"/>
    </source>
</evidence>
<dbReference type="InterPro" id="IPR000835">
    <property type="entry name" value="HTH_MarR-typ"/>
</dbReference>
<dbReference type="PANTHER" id="PTHR42756">
    <property type="entry name" value="TRANSCRIPTIONAL REGULATOR, MARR"/>
    <property type="match status" value="1"/>
</dbReference>
<evidence type="ECO:0000256" key="3">
    <source>
        <dbReference type="ARBA" id="ARBA00023163"/>
    </source>
</evidence>
<dbReference type="Gene3D" id="1.10.10.10">
    <property type="entry name" value="Winged helix-like DNA-binding domain superfamily/Winged helix DNA-binding domain"/>
    <property type="match status" value="1"/>
</dbReference>
<dbReference type="PRINTS" id="PR00598">
    <property type="entry name" value="HTHMARR"/>
</dbReference>
<dbReference type="EMBL" id="JBAWSY010000002">
    <property type="protein sequence ID" value="MEI4769050.1"/>
    <property type="molecule type" value="Genomic_DNA"/>
</dbReference>
<evidence type="ECO:0000259" key="4">
    <source>
        <dbReference type="PROSITE" id="PS50995"/>
    </source>
</evidence>